<keyword evidence="2" id="KW-1185">Reference proteome</keyword>
<sequence length="88" mass="10387">MDCILNYAKYMPPVSTSVPEAWPIFKIEAFWDLLKVRQYNRTLQNFLDFILTPSRNGGKLSLQDDAHFILHQIPEKLITAFDKKRPEY</sequence>
<gene>
    <name evidence="1" type="ORF">DSO57_1031021</name>
</gene>
<organism evidence="1 2">
    <name type="scientific">Entomophthora muscae</name>
    <dbReference type="NCBI Taxonomy" id="34485"/>
    <lineage>
        <taxon>Eukaryota</taxon>
        <taxon>Fungi</taxon>
        <taxon>Fungi incertae sedis</taxon>
        <taxon>Zoopagomycota</taxon>
        <taxon>Entomophthoromycotina</taxon>
        <taxon>Entomophthoromycetes</taxon>
        <taxon>Entomophthorales</taxon>
        <taxon>Entomophthoraceae</taxon>
        <taxon>Entomophthora</taxon>
    </lineage>
</organism>
<reference evidence="1" key="1">
    <citation type="submission" date="2022-04" db="EMBL/GenBank/DDBJ databases">
        <title>Genome of the entomopathogenic fungus Entomophthora muscae.</title>
        <authorList>
            <person name="Elya C."/>
            <person name="Lovett B.R."/>
            <person name="Lee E."/>
            <person name="Macias A.M."/>
            <person name="Hajek A.E."/>
            <person name="De Bivort B.L."/>
            <person name="Kasson M.T."/>
            <person name="De Fine Licht H.H."/>
            <person name="Stajich J.E."/>
        </authorList>
    </citation>
    <scope>NUCLEOTIDE SEQUENCE</scope>
    <source>
        <strain evidence="1">Berkeley</strain>
    </source>
</reference>
<name>A0ACC2UA92_9FUNG</name>
<evidence type="ECO:0000313" key="2">
    <source>
        <dbReference type="Proteomes" id="UP001165960"/>
    </source>
</evidence>
<accession>A0ACC2UA92</accession>
<comment type="caution">
    <text evidence="1">The sequence shown here is derived from an EMBL/GenBank/DDBJ whole genome shotgun (WGS) entry which is preliminary data.</text>
</comment>
<dbReference type="EMBL" id="QTSX02000929">
    <property type="protein sequence ID" value="KAJ9083812.1"/>
    <property type="molecule type" value="Genomic_DNA"/>
</dbReference>
<dbReference type="Proteomes" id="UP001165960">
    <property type="component" value="Unassembled WGS sequence"/>
</dbReference>
<proteinExistence type="predicted"/>
<evidence type="ECO:0000313" key="1">
    <source>
        <dbReference type="EMBL" id="KAJ9083812.1"/>
    </source>
</evidence>
<protein>
    <submittedName>
        <fullName evidence="1">Uncharacterized protein</fullName>
    </submittedName>
</protein>